<dbReference type="PANTHER" id="PTHR30437:SF4">
    <property type="entry name" value="TRANSCRIPTION ELONGATION FACTOR GREA"/>
    <property type="match status" value="1"/>
</dbReference>
<evidence type="ECO:0000256" key="1">
    <source>
        <dbReference type="ARBA" id="ARBA00023015"/>
    </source>
</evidence>
<organism evidence="6 7">
    <name type="scientific">Streptomyces filamentosus</name>
    <name type="common">Streptomyces roseosporus</name>
    <dbReference type="NCBI Taxonomy" id="67294"/>
    <lineage>
        <taxon>Bacteria</taxon>
        <taxon>Bacillati</taxon>
        <taxon>Actinomycetota</taxon>
        <taxon>Actinomycetes</taxon>
        <taxon>Kitasatosporales</taxon>
        <taxon>Streptomycetaceae</taxon>
        <taxon>Streptomyces</taxon>
    </lineage>
</organism>
<accession>A0A919BSU3</accession>
<dbReference type="Pfam" id="PF01272">
    <property type="entry name" value="GreA_GreB"/>
    <property type="match status" value="1"/>
</dbReference>
<dbReference type="Gene3D" id="3.10.50.30">
    <property type="entry name" value="Transcription elongation factor, GreA/GreB, C-terminal domain"/>
    <property type="match status" value="1"/>
</dbReference>
<feature type="region of interest" description="Disordered" evidence="3">
    <location>
        <begin position="32"/>
        <end position="89"/>
    </location>
</feature>
<dbReference type="PANTHER" id="PTHR30437">
    <property type="entry name" value="TRANSCRIPTION ELONGATION FACTOR GREA"/>
    <property type="match status" value="1"/>
</dbReference>
<keyword evidence="7" id="KW-1185">Reference proteome</keyword>
<dbReference type="InterPro" id="IPR036805">
    <property type="entry name" value="Tscrpt_elong_fac_GreA/B_N_sf"/>
</dbReference>
<keyword evidence="6" id="KW-0648">Protein biosynthesis</keyword>
<dbReference type="RefSeq" id="WP_190042870.1">
    <property type="nucleotide sequence ID" value="NZ_BNBE01000002.1"/>
</dbReference>
<feature type="compositionally biased region" description="Basic and acidic residues" evidence="3">
    <location>
        <begin position="40"/>
        <end position="75"/>
    </location>
</feature>
<dbReference type="GO" id="GO:0003746">
    <property type="term" value="F:translation elongation factor activity"/>
    <property type="evidence" value="ECO:0007669"/>
    <property type="project" value="UniProtKB-KW"/>
</dbReference>
<keyword evidence="6" id="KW-0251">Elongation factor</keyword>
<feature type="domain" description="Transcription elongation factor GreA/GreB C-terminal" evidence="4">
    <location>
        <begin position="81"/>
        <end position="151"/>
    </location>
</feature>
<dbReference type="Proteomes" id="UP000632849">
    <property type="component" value="Unassembled WGS sequence"/>
</dbReference>
<dbReference type="SUPFAM" id="SSF54534">
    <property type="entry name" value="FKBP-like"/>
    <property type="match status" value="1"/>
</dbReference>
<evidence type="ECO:0000313" key="6">
    <source>
        <dbReference type="EMBL" id="GHG09372.1"/>
    </source>
</evidence>
<feature type="compositionally biased region" description="Low complexity" evidence="3">
    <location>
        <begin position="79"/>
        <end position="89"/>
    </location>
</feature>
<proteinExistence type="predicted"/>
<dbReference type="PIRSF" id="PIRSF006092">
    <property type="entry name" value="GreA_GreB"/>
    <property type="match status" value="1"/>
</dbReference>
<reference evidence="6" key="1">
    <citation type="journal article" date="2014" name="Int. J. Syst. Evol. Microbiol.">
        <title>Complete genome sequence of Corynebacterium casei LMG S-19264T (=DSM 44701T), isolated from a smear-ripened cheese.</title>
        <authorList>
            <consortium name="US DOE Joint Genome Institute (JGI-PGF)"/>
            <person name="Walter F."/>
            <person name="Albersmeier A."/>
            <person name="Kalinowski J."/>
            <person name="Ruckert C."/>
        </authorList>
    </citation>
    <scope>NUCLEOTIDE SEQUENCE</scope>
    <source>
        <strain evidence="6">JCM 4122</strain>
    </source>
</reference>
<dbReference type="GO" id="GO:0032784">
    <property type="term" value="P:regulation of DNA-templated transcription elongation"/>
    <property type="evidence" value="ECO:0007669"/>
    <property type="project" value="InterPro"/>
</dbReference>
<feature type="domain" description="Transcription elongation factor GreA/GreB N-terminal" evidence="5">
    <location>
        <begin position="7"/>
        <end position="72"/>
    </location>
</feature>
<sequence length="158" mass="16155">MTAGPEPLSAADRTALNRELSELRAERAKVAATLGDADEPGDRADQADELQRATDAERLDARIDEIEETLRDSPDARPSSTGAVGVGSAVTVRFDDGTESTVHIGELADADDPGLVTADSPLGRALLGRTAGEDVSYATPLGRSSVTVLSVGAPGGGS</sequence>
<keyword evidence="1" id="KW-0805">Transcription regulation</keyword>
<name>A0A919BSU3_STRFL</name>
<keyword evidence="2" id="KW-0804">Transcription</keyword>
<feature type="region of interest" description="Disordered" evidence="3">
    <location>
        <begin position="134"/>
        <end position="158"/>
    </location>
</feature>
<dbReference type="Gene3D" id="1.10.287.180">
    <property type="entry name" value="Transcription elongation factor, GreA/GreB, N-terminal domain"/>
    <property type="match status" value="1"/>
</dbReference>
<dbReference type="InterPro" id="IPR022691">
    <property type="entry name" value="Tscrpt_elong_fac_GreA/B_N"/>
</dbReference>
<reference evidence="6" key="2">
    <citation type="submission" date="2020-09" db="EMBL/GenBank/DDBJ databases">
        <authorList>
            <person name="Sun Q."/>
            <person name="Ohkuma M."/>
        </authorList>
    </citation>
    <scope>NUCLEOTIDE SEQUENCE</scope>
    <source>
        <strain evidence="6">JCM 4122</strain>
    </source>
</reference>
<dbReference type="Pfam" id="PF03449">
    <property type="entry name" value="GreA_GreB_N"/>
    <property type="match status" value="1"/>
</dbReference>
<dbReference type="EMBL" id="BNBE01000002">
    <property type="protein sequence ID" value="GHG09372.1"/>
    <property type="molecule type" value="Genomic_DNA"/>
</dbReference>
<dbReference type="InterPro" id="IPR001437">
    <property type="entry name" value="Tscrpt_elong_fac_GreA/B_C"/>
</dbReference>
<dbReference type="NCBIfam" id="NF004548">
    <property type="entry name" value="PRK05892.1"/>
    <property type="match status" value="1"/>
</dbReference>
<gene>
    <name evidence="6" type="primary">greA</name>
    <name evidence="6" type="ORF">GCM10017667_47120</name>
</gene>
<evidence type="ECO:0000313" key="7">
    <source>
        <dbReference type="Proteomes" id="UP000632849"/>
    </source>
</evidence>
<dbReference type="InterPro" id="IPR023459">
    <property type="entry name" value="Tscrpt_elong_fac_GreA/B_fam"/>
</dbReference>
<evidence type="ECO:0000256" key="2">
    <source>
        <dbReference type="ARBA" id="ARBA00023163"/>
    </source>
</evidence>
<evidence type="ECO:0000259" key="5">
    <source>
        <dbReference type="Pfam" id="PF03449"/>
    </source>
</evidence>
<evidence type="ECO:0000259" key="4">
    <source>
        <dbReference type="Pfam" id="PF01272"/>
    </source>
</evidence>
<dbReference type="GO" id="GO:0006354">
    <property type="term" value="P:DNA-templated transcription elongation"/>
    <property type="evidence" value="ECO:0007669"/>
    <property type="project" value="TreeGrafter"/>
</dbReference>
<dbReference type="InterPro" id="IPR036953">
    <property type="entry name" value="GreA/GreB_C_sf"/>
</dbReference>
<dbReference type="GO" id="GO:0070063">
    <property type="term" value="F:RNA polymerase binding"/>
    <property type="evidence" value="ECO:0007669"/>
    <property type="project" value="InterPro"/>
</dbReference>
<evidence type="ECO:0000256" key="3">
    <source>
        <dbReference type="SAM" id="MobiDB-lite"/>
    </source>
</evidence>
<comment type="caution">
    <text evidence="6">The sequence shown here is derived from an EMBL/GenBank/DDBJ whole genome shotgun (WGS) entry which is preliminary data.</text>
</comment>
<protein>
    <submittedName>
        <fullName evidence="6">Transcription elongation factor GreA</fullName>
    </submittedName>
</protein>
<dbReference type="SUPFAM" id="SSF46557">
    <property type="entry name" value="GreA transcript cleavage protein, N-terminal domain"/>
    <property type="match status" value="1"/>
</dbReference>
<dbReference type="AlphaFoldDB" id="A0A919BSU3"/>
<dbReference type="GO" id="GO:0003677">
    <property type="term" value="F:DNA binding"/>
    <property type="evidence" value="ECO:0007669"/>
    <property type="project" value="InterPro"/>
</dbReference>